<evidence type="ECO:0000259" key="6">
    <source>
        <dbReference type="Pfam" id="PF13193"/>
    </source>
</evidence>
<dbReference type="InterPro" id="IPR000873">
    <property type="entry name" value="AMP-dep_synth/lig_dom"/>
</dbReference>
<organism evidence="7 8">
    <name type="scientific">Brevibacterium metallidurans</name>
    <dbReference type="NCBI Taxonomy" id="1482676"/>
    <lineage>
        <taxon>Bacteria</taxon>
        <taxon>Bacillati</taxon>
        <taxon>Actinomycetota</taxon>
        <taxon>Actinomycetes</taxon>
        <taxon>Micrococcales</taxon>
        <taxon>Brevibacteriaceae</taxon>
        <taxon>Brevibacterium</taxon>
    </lineage>
</organism>
<evidence type="ECO:0000256" key="2">
    <source>
        <dbReference type="ARBA" id="ARBA00022598"/>
    </source>
</evidence>
<accession>A0ABP3C5Y4</accession>
<dbReference type="PANTHER" id="PTHR43605">
    <property type="entry name" value="ACYL-COENZYME A SYNTHETASE"/>
    <property type="match status" value="1"/>
</dbReference>
<dbReference type="PANTHER" id="PTHR43605:SF10">
    <property type="entry name" value="ACYL-COA SYNTHETASE MEDIUM CHAIN FAMILY MEMBER 3"/>
    <property type="match status" value="1"/>
</dbReference>
<dbReference type="Gene3D" id="3.40.50.12780">
    <property type="entry name" value="N-terminal domain of ligase-like"/>
    <property type="match status" value="1"/>
</dbReference>
<evidence type="ECO:0000256" key="4">
    <source>
        <dbReference type="ARBA" id="ARBA00022840"/>
    </source>
</evidence>
<keyword evidence="3" id="KW-0547">Nucleotide-binding</keyword>
<keyword evidence="8" id="KW-1185">Reference proteome</keyword>
<evidence type="ECO:0000256" key="1">
    <source>
        <dbReference type="ARBA" id="ARBA00006432"/>
    </source>
</evidence>
<dbReference type="InterPro" id="IPR042099">
    <property type="entry name" value="ANL_N_sf"/>
</dbReference>
<dbReference type="SUPFAM" id="SSF56801">
    <property type="entry name" value="Acetyl-CoA synthetase-like"/>
    <property type="match status" value="1"/>
</dbReference>
<proteinExistence type="inferred from homology"/>
<comment type="similarity">
    <text evidence="1">Belongs to the ATP-dependent AMP-binding enzyme family.</text>
</comment>
<protein>
    <submittedName>
        <fullName evidence="7">Acyl-CoA synthetase</fullName>
    </submittedName>
</protein>
<dbReference type="RefSeq" id="WP_339391992.1">
    <property type="nucleotide sequence ID" value="NZ_BAAAAF010000003.1"/>
</dbReference>
<dbReference type="InterPro" id="IPR045851">
    <property type="entry name" value="AMP-bd_C_sf"/>
</dbReference>
<dbReference type="EMBL" id="BAAAAF010000003">
    <property type="protein sequence ID" value="GAA0035018.1"/>
    <property type="molecule type" value="Genomic_DNA"/>
</dbReference>
<name>A0ABP3C5Y4_9MICO</name>
<reference evidence="7 8" key="1">
    <citation type="submission" date="2024-01" db="EMBL/GenBank/DDBJ databases">
        <title>Characterization of antibiotic resistant novel bacterial strains and their environmental applications.</title>
        <authorList>
            <person name="Manzoor S."/>
            <person name="Abbas S."/>
            <person name="Arshad M."/>
            <person name="Ahmed I."/>
        </authorList>
    </citation>
    <scope>NUCLEOTIDE SEQUENCE [LARGE SCALE GENOMIC DNA]</scope>
    <source>
        <strain evidence="7 8">NCCP-602</strain>
    </source>
</reference>
<comment type="caution">
    <text evidence="7">The sequence shown here is derived from an EMBL/GenBank/DDBJ whole genome shotgun (WGS) entry which is preliminary data.</text>
</comment>
<gene>
    <name evidence="7" type="ORF">NCCP602_09790</name>
</gene>
<feature type="domain" description="AMP-binding enzyme C-terminal" evidence="6">
    <location>
        <begin position="442"/>
        <end position="535"/>
    </location>
</feature>
<dbReference type="InterPro" id="IPR051087">
    <property type="entry name" value="Mitochondrial_ACSM"/>
</dbReference>
<evidence type="ECO:0000259" key="5">
    <source>
        <dbReference type="Pfam" id="PF00501"/>
    </source>
</evidence>
<evidence type="ECO:0000313" key="7">
    <source>
        <dbReference type="EMBL" id="GAA0035018.1"/>
    </source>
</evidence>
<keyword evidence="4" id="KW-0067">ATP-binding</keyword>
<dbReference type="Proteomes" id="UP001498238">
    <property type="component" value="Unassembled WGS sequence"/>
</dbReference>
<feature type="domain" description="AMP-dependent synthetase/ligase" evidence="5">
    <location>
        <begin position="50"/>
        <end position="372"/>
    </location>
</feature>
<dbReference type="Pfam" id="PF13193">
    <property type="entry name" value="AMP-binding_C"/>
    <property type="match status" value="1"/>
</dbReference>
<dbReference type="InterPro" id="IPR025110">
    <property type="entry name" value="AMP-bd_C"/>
</dbReference>
<evidence type="ECO:0000313" key="8">
    <source>
        <dbReference type="Proteomes" id="UP001498238"/>
    </source>
</evidence>
<dbReference type="Gene3D" id="3.30.300.30">
    <property type="match status" value="1"/>
</dbReference>
<keyword evidence="2" id="KW-0436">Ligase</keyword>
<evidence type="ECO:0000256" key="3">
    <source>
        <dbReference type="ARBA" id="ARBA00022741"/>
    </source>
</evidence>
<dbReference type="Pfam" id="PF00501">
    <property type="entry name" value="AMP-binding"/>
    <property type="match status" value="1"/>
</dbReference>
<sequence>MTDHRPAAKIAEAAPAPWTNHADIVAEVDDLRRRFSAPELSLAEVLCDAHPAADTAFICVDESFEPYRLSYGELADRSRRLASLLRDRGIGRGSRVGVLMAKTRQLPVVLVALWRLGAVEVPLFTAFAGPAIATRVNGAGAGLIVADESQQPKLTGIDVPVLGTGPGLDLEIDAQEPIEVAEAVGGDGLFLQLYTSGTTGTPKAVGVSGSALAAFVAYMRYGLGVTDDDVFWNAADPGWAYGLYYGIVGPLAIGRPNVLFAGNFTAESTARLLDALQVTNLAAAPTVYRALKKSGVMPQRPLRAASSAGEPLTADVVDWAPEALGVVVRDHWGQTEQGMAIGNAWDERLRTEVAPRSMGQALPGFVVGTVDESIALSVDESPLMWFSGYVDAPEQTRERFTPDGDWYLTGDVGRADGADFFFASRDDDVILAAGYRIAPFDIESILVADAAVIEAAVVGRPDEIRGEVIEAFVVIDEAAEERAGRVAEEGAAGEGAAGEDLQSRLQAAVRSMYGAHAYPRRVHVVAELPKTPSGKVQRFVLRDMEV</sequence>